<keyword evidence="2" id="KW-0812">Transmembrane</keyword>
<dbReference type="PANTHER" id="PTHR34978">
    <property type="entry name" value="POSSIBLE SENSOR-TRANSDUCER PROTEIN BLAR"/>
    <property type="match status" value="1"/>
</dbReference>
<feature type="region of interest" description="Disordered" evidence="1">
    <location>
        <begin position="404"/>
        <end position="433"/>
    </location>
</feature>
<evidence type="ECO:0000259" key="3">
    <source>
        <dbReference type="Pfam" id="PF05569"/>
    </source>
</evidence>
<evidence type="ECO:0000313" key="4">
    <source>
        <dbReference type="EMBL" id="QDT29627.1"/>
    </source>
</evidence>
<sequence>MEHAELLRDILIRISLLLALGWLILFALSTQNPRWSVLLTRCLALGCLLFPLICVTLPQIRLEVLAPEEDQSRLPLSEPAVTVLAETDPLPTPNRATDLEFSSQMTAAAEPLKPSQGEVELETESDRAPFRASPLAEIDPIDQTPVVTRVEATPVALTEESVTTSPTISLLSVIWIAWSAGVAVLLFRLIWQLRRASGLWINSQTVSETVQQQCQFLAERLQLKQRPQVRFSAEIEGPCTAGIFRPVIYLPGDWYSTLQETEQRAILIHELAHVAGRDVLWDLLARLSAIVWWFHPLTWRLPARHRLACEHLSDAQAAGLINSLSDYRRLLAQWTLRRQGAESRLATLAMADRSQMLRRLKWLERPHRTHILGRVPRSLFVGSLICLLSGAGTVVLLPRAAQSEVETNPEESQPVSSQTEDQNNQRAKSTENKADLDFSNMVPHTIRIVNDKQQPVSAANVRIVWWEDKIGRRESVTALDPLVSNQKGSVKIEVPTGATRVRLSVEAKGFDSLQKAYSLNDPLVIILKPGRIIHVKAIDAEGKPLSDAYALLEGSNLFGREIRRVSGRPGYFQSPVVNPDRRWMRVVDGSQPGPILFSPLIDVTHPEEVEADGTIVARLKPGIRLEGRLDDSVPRPIKHGCVELYINEGAAHQIGGGWVWQDTTLVREDGTFVFESLPAGGYAQLYSLVDGYQSAQPTDEEFRAMFPPRIMSDPKLVEEALEQHDTFRPHAFPLPLDQSELKVNLPCSRTSAFDLTVLDPAGRPLTNAHAKCAPLGLFVGGSRFAPGNELLSRSQLVRQKSVKEIRLLQDWINASFINVPTDQAGIAHIRNLPSRGEQKYVVRAPGYFMPPYPSLSTPFPGHYAVIDLEPGKTLQRTVTMVRNQRLAFRDLMIMDQFGNPVPNAQVTVSEITFRNAPDNWQVWSTQRFGPVVSETSNKEGKVTSRLPTLINYQGVSRLRITIQLQRRQSGQPVNFRANLVIPRLADDRAAVLTIPDQLLADQPLPQEIKAAYLHPDDVVSPSAEKLLKQFQKNPSLFIFNRLLRLSRFNAVTPLEVRYQMPWSEFEKQYKREQVDLFIPPMGMDWEEYLNRKKHEEFHLRSSTGSANSQDPSRRMETPRPAIYRVSTDTGDRVVVLCNVRPRKADQPLNASFREPPVAAFIFDPANGSLVRMIGGWASSSGDYNQLKLINLGGTREYFIVTTAQEPHAPFDLIQHWYQLGHEEKPALTVQNYANATRWDGTQYPSHPEAEFGWLKFHFEGQQLDFYQCGQLPNGAMAPRKLFWDTARNQFIGPPEQSVKGKPLYRVDLQNSHQFLPLDVEPGELIVAGGRHFYHNSHQWECVVPQGKTARLRLFSVDESKAEPLESEILTQNLSAGTHNLRFQFRSNHWEDRTDMEVSIDEQKKKEFTVPRVSFKNVPSVAGTSIVRTGKGALDLFNRETVQNQKRLIWRLELKP</sequence>
<dbReference type="Proteomes" id="UP000315647">
    <property type="component" value="Chromosome"/>
</dbReference>
<name>A0A517QDC0_9PLAN</name>
<accession>A0A517QDC0</accession>
<keyword evidence="5" id="KW-1185">Reference proteome</keyword>
<dbReference type="EMBL" id="CP037421">
    <property type="protein sequence ID" value="QDT29627.1"/>
    <property type="molecule type" value="Genomic_DNA"/>
</dbReference>
<keyword evidence="2" id="KW-0472">Membrane</keyword>
<gene>
    <name evidence="4" type="primary">blaR1_10</name>
    <name evidence="4" type="ORF">Enr10x_49820</name>
</gene>
<feature type="compositionally biased region" description="Polar residues" evidence="1">
    <location>
        <begin position="1100"/>
        <end position="1110"/>
    </location>
</feature>
<feature type="domain" description="Peptidase M56" evidence="3">
    <location>
        <begin position="153"/>
        <end position="362"/>
    </location>
</feature>
<dbReference type="InterPro" id="IPR008756">
    <property type="entry name" value="Peptidase_M56"/>
</dbReference>
<feature type="compositionally biased region" description="Polar residues" evidence="1">
    <location>
        <begin position="404"/>
        <end position="427"/>
    </location>
</feature>
<dbReference type="PANTHER" id="PTHR34978:SF3">
    <property type="entry name" value="SLR0241 PROTEIN"/>
    <property type="match status" value="1"/>
</dbReference>
<protein>
    <submittedName>
        <fullName evidence="4">Regulatory protein BlaR1</fullName>
    </submittedName>
</protein>
<dbReference type="RefSeq" id="WP_145451618.1">
    <property type="nucleotide sequence ID" value="NZ_CP037421.1"/>
</dbReference>
<evidence type="ECO:0000256" key="1">
    <source>
        <dbReference type="SAM" id="MobiDB-lite"/>
    </source>
</evidence>
<proteinExistence type="predicted"/>
<reference evidence="4 5" key="1">
    <citation type="submission" date="2019-03" db="EMBL/GenBank/DDBJ databases">
        <title>Deep-cultivation of Planctomycetes and their phenomic and genomic characterization uncovers novel biology.</title>
        <authorList>
            <person name="Wiegand S."/>
            <person name="Jogler M."/>
            <person name="Boedeker C."/>
            <person name="Pinto D."/>
            <person name="Vollmers J."/>
            <person name="Rivas-Marin E."/>
            <person name="Kohn T."/>
            <person name="Peeters S.H."/>
            <person name="Heuer A."/>
            <person name="Rast P."/>
            <person name="Oberbeckmann S."/>
            <person name="Bunk B."/>
            <person name="Jeske O."/>
            <person name="Meyerdierks A."/>
            <person name="Storesund J.E."/>
            <person name="Kallscheuer N."/>
            <person name="Luecker S."/>
            <person name="Lage O.M."/>
            <person name="Pohl T."/>
            <person name="Merkel B.J."/>
            <person name="Hornburger P."/>
            <person name="Mueller R.-W."/>
            <person name="Bruemmer F."/>
            <person name="Labrenz M."/>
            <person name="Spormann A.M."/>
            <person name="Op den Camp H."/>
            <person name="Overmann J."/>
            <person name="Amann R."/>
            <person name="Jetten M.S.M."/>
            <person name="Mascher T."/>
            <person name="Medema M.H."/>
            <person name="Devos D.P."/>
            <person name="Kaster A.-K."/>
            <person name="Ovreas L."/>
            <person name="Rohde M."/>
            <person name="Galperin M.Y."/>
            <person name="Jogler C."/>
        </authorList>
    </citation>
    <scope>NUCLEOTIDE SEQUENCE [LARGE SCALE GENOMIC DNA]</scope>
    <source>
        <strain evidence="4 5">Enr10</strain>
    </source>
</reference>
<organism evidence="4 5">
    <name type="scientific">Gimesia panareensis</name>
    <dbReference type="NCBI Taxonomy" id="2527978"/>
    <lineage>
        <taxon>Bacteria</taxon>
        <taxon>Pseudomonadati</taxon>
        <taxon>Planctomycetota</taxon>
        <taxon>Planctomycetia</taxon>
        <taxon>Planctomycetales</taxon>
        <taxon>Planctomycetaceae</taxon>
        <taxon>Gimesia</taxon>
    </lineage>
</organism>
<keyword evidence="2" id="KW-1133">Transmembrane helix</keyword>
<feature type="region of interest" description="Disordered" evidence="1">
    <location>
        <begin position="1099"/>
        <end position="1118"/>
    </location>
</feature>
<feature type="transmembrane region" description="Helical" evidence="2">
    <location>
        <begin position="12"/>
        <end position="30"/>
    </location>
</feature>
<dbReference type="Pfam" id="PF05569">
    <property type="entry name" value="Peptidase_M56"/>
    <property type="match status" value="1"/>
</dbReference>
<dbReference type="InterPro" id="IPR052173">
    <property type="entry name" value="Beta-lactam_resp_regulator"/>
</dbReference>
<feature type="transmembrane region" description="Helical" evidence="2">
    <location>
        <begin position="42"/>
        <end position="60"/>
    </location>
</feature>
<dbReference type="CDD" id="cd07341">
    <property type="entry name" value="M56_BlaR1_MecR1_like"/>
    <property type="match status" value="1"/>
</dbReference>
<evidence type="ECO:0000256" key="2">
    <source>
        <dbReference type="SAM" id="Phobius"/>
    </source>
</evidence>
<evidence type="ECO:0000313" key="5">
    <source>
        <dbReference type="Proteomes" id="UP000315647"/>
    </source>
</evidence>